<evidence type="ECO:0008006" key="2">
    <source>
        <dbReference type="Google" id="ProtNLM"/>
    </source>
</evidence>
<gene>
    <name evidence="1" type="ORF">TPC1_15361</name>
</gene>
<reference evidence="1" key="1">
    <citation type="submission" date="2015-07" db="EMBL/GenBank/DDBJ databases">
        <title>Adaptation to a free-living lifestyle via gene acquisitions in the diplomonad Trepomonas sp. PC1.</title>
        <authorList>
            <person name="Xu F."/>
            <person name="Jerlstrom-Hultqvist J."/>
            <person name="Kolisko M."/>
            <person name="Simpson A.G.B."/>
            <person name="Roger A.J."/>
            <person name="Svard S.G."/>
            <person name="Andersson J.O."/>
        </authorList>
    </citation>
    <scope>NUCLEOTIDE SEQUENCE</scope>
    <source>
        <strain evidence="1">PC1</strain>
    </source>
</reference>
<sequence>MIPVLSANKNSSLWFENIINQVRLLGVESAKDFFDQQKKAKSFNLFFGSGVGDSFIVQLQLSFMVPQSDFYTDFRAKTQNTDQQFKEQLFGELQNACQIINVNQEQANIDEQVDEIIPFSLFGKTYNISQKQKNCLFNSKVRAFEESNILALTVQSVEDKYEKILHLNEKPIGILPSLAGVVDAVTSQRRHQSSVQNHVNLLHHSGAICKLQQQLTLEATHLEKPFKDQISTAHVITEDKNEAIVMVTRKMCSEVIKITNRTGKLEVMDKHEMMDLNTNQFVLDVKKIGKDLLIVTEQEIKFYPNLSKKPIIYPYDKLHDKSCFGFCAQIFKDFVVVAFQHGVGIYQFGKFKMERFDYIEIIDRFDFLNKDDIVTSVSFNDVNILKHFGSTLQYIGLFNVVISSGEVLMLGITHDFKTQIVYSFSGFANEEGKAAFATSVQLVEYDGDDQSVKSQRAKILPTSIDERQFGLLFSQIMFKSVNVFGTNHENLYLYCSLKGGGGVVYQLVNYQNTIRLKLITNLTQYIYRARKLEDRYAFCFKEKHNEYRILQQKPFKSFIQDGVENIFIGYPIPSSQSEPISFAICPTLQGALSFYQIGRQACQISAGESKSLLIQATFPPRDLVQCSLGLLLIGDVNNLNQKDKEVLKIGTLHMAKPINFGSIKSAMDFPLNKYKLLCDLPDQYYFASLCQNSHNVHRQLINLPFTCQKFCYHNKTATYVVVSAVQRYEIRPFHSMTKDEVANIRIFKDVEQRDTEKMSEKDKQDLIKYTHQLLPRDPPPFNSHSTLYHEHIFLVDANGQILDHQAIELMRTEHINQIMSDLMYSRYPIYFGKFWQGSSKPVDQFGRVDRRRKNDDRKKREDILNMYELKQELRELIFTGSGYLMGGMNKQYGKIAALSIEQINPQYEQTIDKQLKIMEEEQIQLQFLRNRVKNGDKYALNRVTMEEFQNSVTSMSVHIAKESTVLITAEAKQIGGYILTDAQKLEKCHQSYGFGYINEIKRFQDFYLINDVLADSKLWVFRDKGKRLSEITALSSEFRPQSVEFLVNQFTQELFQVFGYRQQIGVYDYKYDKVNNQKEHFQLQQVINHPHTIQKILKVPTAQPIPSMIDSGLCNLVIGAEGGILQLIPAPLELFAVIGYMNQTEGMQQPHYTVLKPQGQYKFFDFEQLKGVFLSDQWVNVEDIDKLNLIGKVTSNKGAW</sequence>
<name>A0A146K7N5_9EUKA</name>
<protein>
    <recommendedName>
        <fullName evidence="2">Cleavage/polyadenylation specificity factor A subunit C-terminal domain-containing protein</fullName>
    </recommendedName>
</protein>
<proteinExistence type="predicted"/>
<evidence type="ECO:0000313" key="1">
    <source>
        <dbReference type="EMBL" id="JAP92637.1"/>
    </source>
</evidence>
<organism evidence="1">
    <name type="scientific">Trepomonas sp. PC1</name>
    <dbReference type="NCBI Taxonomy" id="1076344"/>
    <lineage>
        <taxon>Eukaryota</taxon>
        <taxon>Metamonada</taxon>
        <taxon>Diplomonadida</taxon>
        <taxon>Hexamitidae</taxon>
        <taxon>Hexamitinae</taxon>
        <taxon>Trepomonas</taxon>
    </lineage>
</organism>
<dbReference type="InterPro" id="IPR015943">
    <property type="entry name" value="WD40/YVTN_repeat-like_dom_sf"/>
</dbReference>
<accession>A0A146K7N5</accession>
<feature type="non-terminal residue" evidence="1">
    <location>
        <position position="1"/>
    </location>
</feature>
<dbReference type="Gene3D" id="2.130.10.10">
    <property type="entry name" value="YVTN repeat-like/Quinoprotein amine dehydrogenase"/>
    <property type="match status" value="1"/>
</dbReference>
<dbReference type="AlphaFoldDB" id="A0A146K7N5"/>
<dbReference type="EMBL" id="GDID01003969">
    <property type="protein sequence ID" value="JAP92637.1"/>
    <property type="molecule type" value="Transcribed_RNA"/>
</dbReference>